<dbReference type="PANTHER" id="PTHR46599:SF3">
    <property type="entry name" value="PIGGYBAC TRANSPOSABLE ELEMENT-DERIVED PROTEIN 4"/>
    <property type="match status" value="1"/>
</dbReference>
<dbReference type="Pfam" id="PF01248">
    <property type="entry name" value="Ribosomal_L7Ae"/>
    <property type="match status" value="1"/>
</dbReference>
<dbReference type="Pfam" id="PF13843">
    <property type="entry name" value="DDE_Tnp_1_7"/>
    <property type="match status" value="1"/>
</dbReference>
<keyword evidence="7" id="KW-1185">Reference proteome</keyword>
<dbReference type="Gene3D" id="3.30.1330.30">
    <property type="match status" value="1"/>
</dbReference>
<evidence type="ECO:0000313" key="6">
    <source>
        <dbReference type="EMBL" id="KAF9407212.1"/>
    </source>
</evidence>
<feature type="domain" description="PiggyBac transposable element-derived protein" evidence="5">
    <location>
        <begin position="204"/>
        <end position="575"/>
    </location>
</feature>
<evidence type="ECO:0000256" key="3">
    <source>
        <dbReference type="SAM" id="MobiDB-lite"/>
    </source>
</evidence>
<dbReference type="InterPro" id="IPR029526">
    <property type="entry name" value="PGBD"/>
</dbReference>
<dbReference type="AlphaFoldDB" id="A0A835G4P4"/>
<comment type="similarity">
    <text evidence="1">Belongs to the eukaryotic ribosomal protein eL8 family.</text>
</comment>
<evidence type="ECO:0000259" key="4">
    <source>
        <dbReference type="Pfam" id="PF01248"/>
    </source>
</evidence>
<evidence type="ECO:0000259" key="5">
    <source>
        <dbReference type="Pfam" id="PF13843"/>
    </source>
</evidence>
<dbReference type="Proteomes" id="UP000648187">
    <property type="component" value="Unassembled WGS sequence"/>
</dbReference>
<gene>
    <name evidence="6" type="ORF">HW555_012682</name>
</gene>
<dbReference type="InterPro" id="IPR004038">
    <property type="entry name" value="Ribosomal_eL8/eL30/eS12/Gad45"/>
</dbReference>
<evidence type="ECO:0000313" key="7">
    <source>
        <dbReference type="Proteomes" id="UP000648187"/>
    </source>
</evidence>
<feature type="region of interest" description="Disordered" evidence="3">
    <location>
        <begin position="1"/>
        <end position="20"/>
    </location>
</feature>
<dbReference type="InterPro" id="IPR018492">
    <property type="entry name" value="Ribosomal_eL8/Nhp2"/>
</dbReference>
<name>A0A835G4P4_SPOEX</name>
<keyword evidence="2" id="KW-0687">Ribonucleoprotein</keyword>
<dbReference type="EMBL" id="JACKWZ010000495">
    <property type="protein sequence ID" value="KAF9407212.1"/>
    <property type="molecule type" value="Genomic_DNA"/>
</dbReference>
<protein>
    <recommendedName>
        <fullName evidence="8">PiggyBac transposable element-derived protein 4</fullName>
    </recommendedName>
</protein>
<feature type="domain" description="Ribosomal protein eL8/eL30/eS12/Gadd45" evidence="4">
    <location>
        <begin position="616"/>
        <end position="678"/>
    </location>
</feature>
<evidence type="ECO:0000256" key="1">
    <source>
        <dbReference type="ARBA" id="ARBA00007337"/>
    </source>
</evidence>
<accession>A0A835G4P4</accession>
<proteinExistence type="inferred from homology"/>
<organism evidence="6 7">
    <name type="scientific">Spodoptera exigua</name>
    <name type="common">Beet armyworm</name>
    <name type="synonym">Noctua fulgens</name>
    <dbReference type="NCBI Taxonomy" id="7107"/>
    <lineage>
        <taxon>Eukaryota</taxon>
        <taxon>Metazoa</taxon>
        <taxon>Ecdysozoa</taxon>
        <taxon>Arthropoda</taxon>
        <taxon>Hexapoda</taxon>
        <taxon>Insecta</taxon>
        <taxon>Pterygota</taxon>
        <taxon>Neoptera</taxon>
        <taxon>Endopterygota</taxon>
        <taxon>Lepidoptera</taxon>
        <taxon>Glossata</taxon>
        <taxon>Ditrysia</taxon>
        <taxon>Noctuoidea</taxon>
        <taxon>Noctuidae</taxon>
        <taxon>Amphipyrinae</taxon>
        <taxon>Spodoptera</taxon>
    </lineage>
</organism>
<evidence type="ECO:0008006" key="8">
    <source>
        <dbReference type="Google" id="ProtNLM"/>
    </source>
</evidence>
<reference evidence="6" key="1">
    <citation type="submission" date="2020-08" db="EMBL/GenBank/DDBJ databases">
        <title>Spodoptera exigua strain:BAW_Kor-Di-RS1 Genome sequencing and assembly.</title>
        <authorList>
            <person name="Kim J."/>
            <person name="Nam H.Y."/>
            <person name="Kwon M."/>
            <person name="Choi J.H."/>
            <person name="Cho S.R."/>
            <person name="Kim G.-H."/>
        </authorList>
    </citation>
    <scope>NUCLEOTIDE SEQUENCE</scope>
    <source>
        <strain evidence="6">BAW_Kor-Di-RS1</strain>
        <tissue evidence="6">Whole-body</tissue>
    </source>
</reference>
<sequence>MCDIEEMPSSHGLETPLHPYRQRAWQPSVTVSNRPPTTSPTAILNTVDEVAPMSSVANEPSLSPAISAPSPSTFIECDTQSSPTISSTPVALPRSRQSRLRDEEICRVLNYGSEPSDGESDDEDLVAPLIPRTFRCFLETPMDTEDIEGQPSFIVEAVPTSTTERPWAVNDFEWSAFPNPPIPPESRREMFCENNVGPTTQSVDPYDIFIAIWDRQFMEYIASETNRYAQQVTTQMLDNNKLFPNSRISQWRDTTADELYVYFGLILGMGVVVKSRLEEYWSSSPDLFVTPGFRAHMSLNRFMLLNKCLHFRNNEDMCALRLNASEAKLFKIQPVIDFLNTAFQNLYNLNRNISLDESLLQWKGWLDINQLIPNKAATVGIKTYEICESQTGYLWRFEVHAYKKSPLQQTEDILQSSTPAIVLRLVHGLENRGHTLWMDNFYNSPCLARRLKSLGFDCVGTLRTNRLFVPETLHNLTKNDMRPGEITGLTSGDIDVMVWRDRNRVAMLSTYHGNGVQSIRGSTKPILILDYNIMMGGVDKKDQMLAMYPIERKRTKIWYKKLFRRLLNVSVLNAYIVHKHNSSSPLSHRNFRIRLIKQLLSKHSAALPLLPKIPQNRLVFFAGDISPIEIMCHLPAVCEEKDIPYCYTPSRKDIGAAMGTMRGCVMVLVKEHDDYKDLYDEVRSEIKLLGHPI</sequence>
<dbReference type="GO" id="GO:1990904">
    <property type="term" value="C:ribonucleoprotein complex"/>
    <property type="evidence" value="ECO:0007669"/>
    <property type="project" value="UniProtKB-KW"/>
</dbReference>
<dbReference type="InterPro" id="IPR029064">
    <property type="entry name" value="Ribosomal_eL30-like_sf"/>
</dbReference>
<comment type="caution">
    <text evidence="6">The sequence shown here is derived from an EMBL/GenBank/DDBJ whole genome shotgun (WGS) entry which is preliminary data.</text>
</comment>
<dbReference type="PRINTS" id="PR00881">
    <property type="entry name" value="L7ARS6FAMILY"/>
</dbReference>
<dbReference type="PANTHER" id="PTHR46599">
    <property type="entry name" value="PIGGYBAC TRANSPOSABLE ELEMENT-DERIVED PROTEIN 4"/>
    <property type="match status" value="1"/>
</dbReference>
<dbReference type="SUPFAM" id="SSF55315">
    <property type="entry name" value="L30e-like"/>
    <property type="match status" value="1"/>
</dbReference>
<evidence type="ECO:0000256" key="2">
    <source>
        <dbReference type="ARBA" id="ARBA00023274"/>
    </source>
</evidence>